<gene>
    <name evidence="10" type="ORF">OBRU01_07941</name>
</gene>
<evidence type="ECO:0000256" key="2">
    <source>
        <dbReference type="ARBA" id="ARBA00022475"/>
    </source>
</evidence>
<evidence type="ECO:0000256" key="3">
    <source>
        <dbReference type="ARBA" id="ARBA00022692"/>
    </source>
</evidence>
<dbReference type="Proteomes" id="UP000037510">
    <property type="component" value="Unassembled WGS sequence"/>
</dbReference>
<evidence type="ECO:0000256" key="6">
    <source>
        <dbReference type="ARBA" id="ARBA00023170"/>
    </source>
</evidence>
<reference evidence="10 11" key="1">
    <citation type="journal article" date="2015" name="Genome Biol. Evol.">
        <title>The genome of winter moth (Operophtera brumata) provides a genomic perspective on sexual dimorphism and phenology.</title>
        <authorList>
            <person name="Derks M.F."/>
            <person name="Smit S."/>
            <person name="Salis L."/>
            <person name="Schijlen E."/>
            <person name="Bossers A."/>
            <person name="Mateman C."/>
            <person name="Pijl A.S."/>
            <person name="de Ridder D."/>
            <person name="Groenen M.A."/>
            <person name="Visser M.E."/>
            <person name="Megens H.J."/>
        </authorList>
    </citation>
    <scope>NUCLEOTIDE SEQUENCE [LARGE SCALE GENOMIC DNA]</scope>
    <source>
        <strain evidence="10">WM2013NL</strain>
        <tissue evidence="10">Head and thorax</tissue>
    </source>
</reference>
<evidence type="ECO:0000256" key="7">
    <source>
        <dbReference type="ARBA" id="ARBA00023180"/>
    </source>
</evidence>
<feature type="transmembrane region" description="Helical" evidence="8">
    <location>
        <begin position="334"/>
        <end position="351"/>
    </location>
</feature>
<evidence type="ECO:0000256" key="4">
    <source>
        <dbReference type="ARBA" id="ARBA00022989"/>
    </source>
</evidence>
<feature type="signal peptide" evidence="9">
    <location>
        <begin position="1"/>
        <end position="18"/>
    </location>
</feature>
<dbReference type="AlphaFoldDB" id="A0A0L7LIL9"/>
<dbReference type="PANTHER" id="PTHR42643:SF30">
    <property type="entry name" value="IONOTROPIC RECEPTOR 40A-RELATED"/>
    <property type="match status" value="1"/>
</dbReference>
<keyword evidence="5 8" id="KW-0472">Membrane</keyword>
<dbReference type="STRING" id="104452.A0A0L7LIL9"/>
<organism evidence="10 11">
    <name type="scientific">Operophtera brumata</name>
    <name type="common">Winter moth</name>
    <name type="synonym">Phalaena brumata</name>
    <dbReference type="NCBI Taxonomy" id="104452"/>
    <lineage>
        <taxon>Eukaryota</taxon>
        <taxon>Metazoa</taxon>
        <taxon>Ecdysozoa</taxon>
        <taxon>Arthropoda</taxon>
        <taxon>Hexapoda</taxon>
        <taxon>Insecta</taxon>
        <taxon>Pterygota</taxon>
        <taxon>Neoptera</taxon>
        <taxon>Endopterygota</taxon>
        <taxon>Lepidoptera</taxon>
        <taxon>Glossata</taxon>
        <taxon>Ditrysia</taxon>
        <taxon>Geometroidea</taxon>
        <taxon>Geometridae</taxon>
        <taxon>Larentiinae</taxon>
        <taxon>Operophtera</taxon>
    </lineage>
</organism>
<feature type="chain" id="PRO_5005573461" description="Ionotropic receptor" evidence="9">
    <location>
        <begin position="19"/>
        <end position="610"/>
    </location>
</feature>
<keyword evidence="3 8" id="KW-0812">Transmembrane</keyword>
<dbReference type="InterPro" id="IPR052192">
    <property type="entry name" value="Insect_Ionotropic_Sensory_Rcpt"/>
</dbReference>
<evidence type="ECO:0000256" key="1">
    <source>
        <dbReference type="ARBA" id="ARBA00004651"/>
    </source>
</evidence>
<dbReference type="GO" id="GO:0005886">
    <property type="term" value="C:plasma membrane"/>
    <property type="evidence" value="ECO:0007669"/>
    <property type="project" value="UniProtKB-SubCell"/>
</dbReference>
<keyword evidence="2" id="KW-1003">Cell membrane</keyword>
<accession>A0A0L7LIL9</accession>
<evidence type="ECO:0000256" key="5">
    <source>
        <dbReference type="ARBA" id="ARBA00023136"/>
    </source>
</evidence>
<comment type="subcellular location">
    <subcellularLocation>
        <location evidence="1">Cell membrane</location>
        <topology evidence="1">Multi-pass membrane protein</topology>
    </subcellularLocation>
</comment>
<evidence type="ECO:0000313" key="10">
    <source>
        <dbReference type="EMBL" id="KOB75250.1"/>
    </source>
</evidence>
<keyword evidence="9" id="KW-0732">Signal</keyword>
<keyword evidence="7" id="KW-0325">Glycoprotein</keyword>
<feature type="transmembrane region" description="Helical" evidence="8">
    <location>
        <begin position="573"/>
        <end position="598"/>
    </location>
</feature>
<evidence type="ECO:0008006" key="12">
    <source>
        <dbReference type="Google" id="ProtNLM"/>
    </source>
</evidence>
<evidence type="ECO:0000256" key="8">
    <source>
        <dbReference type="SAM" id="Phobius"/>
    </source>
</evidence>
<proteinExistence type="predicted"/>
<dbReference type="SUPFAM" id="SSF53850">
    <property type="entry name" value="Periplasmic binding protein-like II"/>
    <property type="match status" value="1"/>
</dbReference>
<sequence>MMLTKITLNLLIIQAIYCEDNFNLGKLSYDDENTNTIACIKSVVRKYFPCGALMTLVDSKEDGELIKSLNSENDCYSFIVRSYDDLDWYIPTPVYIIRAEDVTEFTTGILTITNDLFWNSRGRFIIELETLAAEDVETVFHILMKHKAYDVVLIRKSNNHIAIDTYYPFKDNNCGKKSEVATIGDCKDIAHLILFKTDEISLRNCTIKVAATQDIPNFIFENRDYNEDGKSLIGLEQFVLEAIAAKEGIKLEYIIKNQEFGFGIVLQNYTATGLLAMLQNHDADIAAGGFILIRNRVLLFDFIWGYNYAAFKVFTPAVGEEIWKDVYREFSSQTWILIVIAYCLVAVISTIRGKLILRKSQNQMCVALKLWGYLYLNTSSRLSKEKRFRIIMVFWLWFTFFVCNFYNTELYSLLTGRNQIKRQISSDRLRELPYDPCISLSSRTFFLFALNQNLPEGRDIPECKFTDTALDFVATQKNVYAIEMEYIYTLNEYKYTDGDGNPMLDTWSFSINNVIAMYLARGFPLKHKFQWYALRMYESGLLEEQLNKINRIKNRNPQPLHKVHFEPMWLSDLRIHFCILLLGSVLSMVCFAVEVLWYHYSKTLKAKWWT</sequence>
<keyword evidence="4 8" id="KW-1133">Transmembrane helix</keyword>
<dbReference type="Gene3D" id="3.40.190.10">
    <property type="entry name" value="Periplasmic binding protein-like II"/>
    <property type="match status" value="1"/>
</dbReference>
<dbReference type="PANTHER" id="PTHR42643">
    <property type="entry name" value="IONOTROPIC RECEPTOR 20A-RELATED"/>
    <property type="match status" value="1"/>
</dbReference>
<comment type="caution">
    <text evidence="10">The sequence shown here is derived from an EMBL/GenBank/DDBJ whole genome shotgun (WGS) entry which is preliminary data.</text>
</comment>
<evidence type="ECO:0000256" key="9">
    <source>
        <dbReference type="SAM" id="SignalP"/>
    </source>
</evidence>
<name>A0A0L7LIL9_OPEBR</name>
<keyword evidence="6" id="KW-0675">Receptor</keyword>
<dbReference type="EMBL" id="JTDY01000968">
    <property type="protein sequence ID" value="KOB75250.1"/>
    <property type="molecule type" value="Genomic_DNA"/>
</dbReference>
<evidence type="ECO:0000313" key="11">
    <source>
        <dbReference type="Proteomes" id="UP000037510"/>
    </source>
</evidence>
<protein>
    <recommendedName>
        <fullName evidence="12">Ionotropic receptor</fullName>
    </recommendedName>
</protein>
<keyword evidence="11" id="KW-1185">Reference proteome</keyword>
<feature type="transmembrane region" description="Helical" evidence="8">
    <location>
        <begin position="388"/>
        <end position="407"/>
    </location>
</feature>